<reference evidence="1 2" key="1">
    <citation type="journal article" date="2016" name="Front. Microbiol.">
        <title>Comprehensive Phylogenetic Analysis of Bovine Non-aureus Staphylococci Species Based on Whole-Genome Sequencing.</title>
        <authorList>
            <person name="Naushad S."/>
            <person name="Barkema H.W."/>
            <person name="Luby C."/>
            <person name="Condas L.A."/>
            <person name="Nobrega D.B."/>
            <person name="Carson D.A."/>
            <person name="De Buck J."/>
        </authorList>
    </citation>
    <scope>NUCLEOTIDE SEQUENCE [LARGE SCALE GENOMIC DNA]</scope>
    <source>
        <strain evidence="1 2">SNUC 3829</strain>
    </source>
</reference>
<sequence>ILFICKEVFYPDSKNLNQNK</sequence>
<gene>
    <name evidence="1" type="ORF">BUY34_12810</name>
</gene>
<organism evidence="1 2">
    <name type="scientific">Staphylococcus cohnii</name>
    <dbReference type="NCBI Taxonomy" id="29382"/>
    <lineage>
        <taxon>Bacteria</taxon>
        <taxon>Bacillati</taxon>
        <taxon>Bacillota</taxon>
        <taxon>Bacilli</taxon>
        <taxon>Bacillales</taxon>
        <taxon>Staphylococcaceae</taxon>
        <taxon>Staphylococcus</taxon>
        <taxon>Staphylococcus cohnii species complex</taxon>
    </lineage>
</organism>
<proteinExistence type="predicted"/>
<protein>
    <submittedName>
        <fullName evidence="1">Multidrug resistance protein SepA</fullName>
    </submittedName>
</protein>
<dbReference type="AlphaFoldDB" id="A0A2T4LP97"/>
<dbReference type="Proteomes" id="UP000241208">
    <property type="component" value="Unassembled WGS sequence"/>
</dbReference>
<dbReference type="EMBL" id="PYZR01000252">
    <property type="protein sequence ID" value="PTF60996.1"/>
    <property type="molecule type" value="Genomic_DNA"/>
</dbReference>
<accession>A0A2T4LP97</accession>
<evidence type="ECO:0000313" key="2">
    <source>
        <dbReference type="Proteomes" id="UP000241208"/>
    </source>
</evidence>
<feature type="non-terminal residue" evidence="1">
    <location>
        <position position="1"/>
    </location>
</feature>
<name>A0A2T4LP97_9STAP</name>
<comment type="caution">
    <text evidence="1">The sequence shown here is derived from an EMBL/GenBank/DDBJ whole genome shotgun (WGS) entry which is preliminary data.</text>
</comment>
<evidence type="ECO:0000313" key="1">
    <source>
        <dbReference type="EMBL" id="PTF60996.1"/>
    </source>
</evidence>